<dbReference type="PANTHER" id="PTHR12137">
    <property type="entry name" value="CARBOHYDRATE SULFOTRANSFERASE"/>
    <property type="match status" value="1"/>
</dbReference>
<evidence type="ECO:0008006" key="11">
    <source>
        <dbReference type="Google" id="ProtNLM"/>
    </source>
</evidence>
<evidence type="ECO:0000256" key="7">
    <source>
        <dbReference type="ARBA" id="ARBA00023136"/>
    </source>
</evidence>
<evidence type="ECO:0000313" key="10">
    <source>
        <dbReference type="Proteomes" id="UP001189429"/>
    </source>
</evidence>
<accession>A0ABN9VME2</accession>
<gene>
    <name evidence="9" type="ORF">PCOR1329_LOCUS58685</name>
</gene>
<dbReference type="InterPro" id="IPR018011">
    <property type="entry name" value="Carb_sulfotrans_8-10"/>
</dbReference>
<evidence type="ECO:0000256" key="3">
    <source>
        <dbReference type="ARBA" id="ARBA00022679"/>
    </source>
</evidence>
<keyword evidence="8" id="KW-0325">Glycoprotein</keyword>
<sequence>MVLRAAGVLATAALQADAISTASLRASPSGPLDEPFDDFYVFDPYDPQSSADGDAPVGVRWTPPPRNGEFPFRGPHEGKRWENRMLIVPDKKFAFCYIEKNACTQFNRMVNALNGMSSSDAIPFWKSNSEGRHFKEYLNDGLSNISKANGWKLGIFLRDPAERFLSAWLSKCDAWEYGGIDCLGPRVSDLPQDKKVEMFEKMVLELLPQYMARVQALGEYNAHYDPQHIFCGGKRIEEYDFVGELTGSPAHIEKQVVDMLKRDAGMKDSDPLMDIPRELFPSKSTAGHGTGSTSLVKQFYRNRTIYNKVVELYQEDYRWAPSVFKP</sequence>
<evidence type="ECO:0000256" key="5">
    <source>
        <dbReference type="ARBA" id="ARBA00022989"/>
    </source>
</evidence>
<evidence type="ECO:0000256" key="2">
    <source>
        <dbReference type="ARBA" id="ARBA00006339"/>
    </source>
</evidence>
<keyword evidence="7" id="KW-0472">Membrane</keyword>
<evidence type="ECO:0000256" key="4">
    <source>
        <dbReference type="ARBA" id="ARBA00022692"/>
    </source>
</evidence>
<evidence type="ECO:0000313" key="9">
    <source>
        <dbReference type="EMBL" id="CAK0873477.1"/>
    </source>
</evidence>
<proteinExistence type="inferred from homology"/>
<dbReference type="PANTHER" id="PTHR12137:SF54">
    <property type="entry name" value="CARBOHYDRATE SULFOTRANSFERASE"/>
    <property type="match status" value="1"/>
</dbReference>
<keyword evidence="10" id="KW-1185">Reference proteome</keyword>
<dbReference type="Proteomes" id="UP001189429">
    <property type="component" value="Unassembled WGS sequence"/>
</dbReference>
<comment type="similarity">
    <text evidence="2">Belongs to the sulfotransferase 2 family.</text>
</comment>
<keyword evidence="6" id="KW-0333">Golgi apparatus</keyword>
<dbReference type="EMBL" id="CAUYUJ010017283">
    <property type="protein sequence ID" value="CAK0873477.1"/>
    <property type="molecule type" value="Genomic_DNA"/>
</dbReference>
<comment type="subcellular location">
    <subcellularLocation>
        <location evidence="1">Golgi apparatus membrane</location>
        <topology evidence="1">Single-pass type II membrane protein</topology>
    </subcellularLocation>
</comment>
<keyword evidence="3" id="KW-0808">Transferase</keyword>
<reference evidence="9" key="1">
    <citation type="submission" date="2023-10" db="EMBL/GenBank/DDBJ databases">
        <authorList>
            <person name="Chen Y."/>
            <person name="Shah S."/>
            <person name="Dougan E. K."/>
            <person name="Thang M."/>
            <person name="Chan C."/>
        </authorList>
    </citation>
    <scope>NUCLEOTIDE SEQUENCE [LARGE SCALE GENOMIC DNA]</scope>
</reference>
<evidence type="ECO:0000256" key="6">
    <source>
        <dbReference type="ARBA" id="ARBA00023034"/>
    </source>
</evidence>
<evidence type="ECO:0000256" key="8">
    <source>
        <dbReference type="ARBA" id="ARBA00023180"/>
    </source>
</evidence>
<organism evidence="9 10">
    <name type="scientific">Prorocentrum cordatum</name>
    <dbReference type="NCBI Taxonomy" id="2364126"/>
    <lineage>
        <taxon>Eukaryota</taxon>
        <taxon>Sar</taxon>
        <taxon>Alveolata</taxon>
        <taxon>Dinophyceae</taxon>
        <taxon>Prorocentrales</taxon>
        <taxon>Prorocentraceae</taxon>
        <taxon>Prorocentrum</taxon>
    </lineage>
</organism>
<evidence type="ECO:0000256" key="1">
    <source>
        <dbReference type="ARBA" id="ARBA00004323"/>
    </source>
</evidence>
<keyword evidence="4" id="KW-0812">Transmembrane</keyword>
<dbReference type="InterPro" id="IPR005331">
    <property type="entry name" value="Sulfotransferase"/>
</dbReference>
<comment type="caution">
    <text evidence="9">The sequence shown here is derived from an EMBL/GenBank/DDBJ whole genome shotgun (WGS) entry which is preliminary data.</text>
</comment>
<dbReference type="Pfam" id="PF03567">
    <property type="entry name" value="Sulfotransfer_2"/>
    <property type="match status" value="1"/>
</dbReference>
<keyword evidence="5" id="KW-1133">Transmembrane helix</keyword>
<protein>
    <recommendedName>
        <fullName evidence="11">Sulfotransferase domain-containing protein</fullName>
    </recommendedName>
</protein>
<name>A0ABN9VME2_9DINO</name>